<evidence type="ECO:0000256" key="1">
    <source>
        <dbReference type="ARBA" id="ARBA00004651"/>
    </source>
</evidence>
<evidence type="ECO:0000256" key="4">
    <source>
        <dbReference type="ARBA" id="ARBA00022475"/>
    </source>
</evidence>
<evidence type="ECO:0000256" key="5">
    <source>
        <dbReference type="ARBA" id="ARBA00022692"/>
    </source>
</evidence>
<dbReference type="InterPro" id="IPR013525">
    <property type="entry name" value="ABC2_TM"/>
</dbReference>
<feature type="transmembrane region" description="Helical" evidence="8">
    <location>
        <begin position="6"/>
        <end position="27"/>
    </location>
</feature>
<feature type="transmembrane region" description="Helical" evidence="8">
    <location>
        <begin position="204"/>
        <end position="223"/>
    </location>
</feature>
<dbReference type="EMBL" id="CP101462">
    <property type="protein sequence ID" value="UTT43647.1"/>
    <property type="molecule type" value="Genomic_DNA"/>
</dbReference>
<comment type="subcellular location">
    <subcellularLocation>
        <location evidence="1 8">Cell membrane</location>
        <topology evidence="1 8">Multi-pass membrane protein</topology>
    </subcellularLocation>
</comment>
<evidence type="ECO:0000256" key="8">
    <source>
        <dbReference type="RuleBase" id="RU361157"/>
    </source>
</evidence>
<dbReference type="PANTHER" id="PTHR30413:SF10">
    <property type="entry name" value="CAPSULE POLYSACCHARIDE EXPORT INNER-MEMBRANE PROTEIN CTRC"/>
    <property type="match status" value="1"/>
</dbReference>
<sequence>MQYLGFLWELVTPILQISVYWFVFGFGIREGRDIDGVAFLPWLVSGIIVWFFISPAITTTARSVYSRIGLVSKMSFPLSTIPAYVLLSLLYRHFGMIVVSFVLLAFFGYYPGWHTFWLIYLLISAVALLYALALLTSALTTIIRDLQNLLMSVMRMMLYLTPIFWLPTGWVQQVLQLNPLYYLVEGYRSMFLGTDWIVENWEWGIYYWAIVIVLFFVGSNVHMRFRRYFIDYI</sequence>
<evidence type="ECO:0000256" key="7">
    <source>
        <dbReference type="ARBA" id="ARBA00023136"/>
    </source>
</evidence>
<evidence type="ECO:0000256" key="3">
    <source>
        <dbReference type="ARBA" id="ARBA00022448"/>
    </source>
</evidence>
<keyword evidence="3 8" id="KW-0813">Transport</keyword>
<feature type="transmembrane region" description="Helical" evidence="8">
    <location>
        <begin position="163"/>
        <end position="184"/>
    </location>
</feature>
<dbReference type="PROSITE" id="PS51012">
    <property type="entry name" value="ABC_TM2"/>
    <property type="match status" value="1"/>
</dbReference>
<keyword evidence="4 8" id="KW-1003">Cell membrane</keyword>
<accession>A0ABY5FPU8</accession>
<dbReference type="Proteomes" id="UP001060325">
    <property type="component" value="Chromosome"/>
</dbReference>
<dbReference type="InterPro" id="IPR047817">
    <property type="entry name" value="ABC2_TM_bact-type"/>
</dbReference>
<keyword evidence="5 8" id="KW-0812">Transmembrane</keyword>
<evidence type="ECO:0000256" key="6">
    <source>
        <dbReference type="ARBA" id="ARBA00022989"/>
    </source>
</evidence>
<reference evidence="10" key="1">
    <citation type="submission" date="2022-07" db="EMBL/GenBank/DDBJ databases">
        <title>Complete genome of CX2.</title>
        <authorList>
            <person name="Cao G."/>
        </authorList>
    </citation>
    <scope>NUCLEOTIDE SEQUENCE</scope>
    <source>
        <strain evidence="10">CX2</strain>
    </source>
</reference>
<feature type="transmembrane region" description="Helical" evidence="8">
    <location>
        <begin position="94"/>
        <end position="111"/>
    </location>
</feature>
<proteinExistence type="inferred from homology"/>
<name>A0ABY5FPU8_9BACL</name>
<evidence type="ECO:0000313" key="10">
    <source>
        <dbReference type="EMBL" id="UTT43647.1"/>
    </source>
</evidence>
<comment type="similarity">
    <text evidence="2 8">Belongs to the ABC-2 integral membrane protein family.</text>
</comment>
<gene>
    <name evidence="10" type="ORF">NMQ00_03845</name>
</gene>
<protein>
    <recommendedName>
        <fullName evidence="8">Transport permease protein</fullName>
    </recommendedName>
</protein>
<keyword evidence="7 8" id="KW-0472">Membrane</keyword>
<feature type="transmembrane region" description="Helical" evidence="8">
    <location>
        <begin position="39"/>
        <end position="58"/>
    </location>
</feature>
<evidence type="ECO:0000259" key="9">
    <source>
        <dbReference type="PROSITE" id="PS51012"/>
    </source>
</evidence>
<feature type="transmembrane region" description="Helical" evidence="8">
    <location>
        <begin position="117"/>
        <end position="142"/>
    </location>
</feature>
<dbReference type="PANTHER" id="PTHR30413">
    <property type="entry name" value="INNER MEMBRANE TRANSPORT PERMEASE"/>
    <property type="match status" value="1"/>
</dbReference>
<organism evidence="10 11">
    <name type="scientific">Exiguobacterium aurantiacum</name>
    <dbReference type="NCBI Taxonomy" id="33987"/>
    <lineage>
        <taxon>Bacteria</taxon>
        <taxon>Bacillati</taxon>
        <taxon>Bacillota</taxon>
        <taxon>Bacilli</taxon>
        <taxon>Bacillales</taxon>
        <taxon>Bacillales Family XII. Incertae Sedis</taxon>
        <taxon>Exiguobacterium</taxon>
    </lineage>
</organism>
<feature type="domain" description="ABC transmembrane type-2" evidence="9">
    <location>
        <begin position="4"/>
        <end position="225"/>
    </location>
</feature>
<keyword evidence="11" id="KW-1185">Reference proteome</keyword>
<evidence type="ECO:0000313" key="11">
    <source>
        <dbReference type="Proteomes" id="UP001060325"/>
    </source>
</evidence>
<dbReference type="Pfam" id="PF01061">
    <property type="entry name" value="ABC2_membrane"/>
    <property type="match status" value="1"/>
</dbReference>
<keyword evidence="6 8" id="KW-1133">Transmembrane helix</keyword>
<evidence type="ECO:0000256" key="2">
    <source>
        <dbReference type="ARBA" id="ARBA00007783"/>
    </source>
</evidence>